<dbReference type="EMBL" id="JACPRF010000276">
    <property type="protein sequence ID" value="MBI2877041.1"/>
    <property type="molecule type" value="Genomic_DNA"/>
</dbReference>
<protein>
    <submittedName>
        <fullName evidence="1">Uncharacterized protein</fullName>
    </submittedName>
</protein>
<evidence type="ECO:0000313" key="2">
    <source>
        <dbReference type="Proteomes" id="UP000769766"/>
    </source>
</evidence>
<proteinExistence type="predicted"/>
<accession>A0A932CQ19</accession>
<dbReference type="AlphaFoldDB" id="A0A932CQ19"/>
<name>A0A932CQ19_UNCTE</name>
<gene>
    <name evidence="1" type="ORF">HYY20_09185</name>
</gene>
<dbReference type="Proteomes" id="UP000769766">
    <property type="component" value="Unassembled WGS sequence"/>
</dbReference>
<sequence length="45" mass="4950">MSSPTQAIVGSLVSLGRYPVKPMMGPDRIAWDLDGQQGSREHHWG</sequence>
<comment type="caution">
    <text evidence="1">The sequence shown here is derived from an EMBL/GenBank/DDBJ whole genome shotgun (WGS) entry which is preliminary data.</text>
</comment>
<evidence type="ECO:0000313" key="1">
    <source>
        <dbReference type="EMBL" id="MBI2877041.1"/>
    </source>
</evidence>
<organism evidence="1 2">
    <name type="scientific">Tectimicrobiota bacterium</name>
    <dbReference type="NCBI Taxonomy" id="2528274"/>
    <lineage>
        <taxon>Bacteria</taxon>
        <taxon>Pseudomonadati</taxon>
        <taxon>Nitrospinota/Tectimicrobiota group</taxon>
        <taxon>Candidatus Tectimicrobiota</taxon>
    </lineage>
</organism>
<reference evidence="1" key="1">
    <citation type="submission" date="2020-07" db="EMBL/GenBank/DDBJ databases">
        <title>Huge and variable diversity of episymbiotic CPR bacteria and DPANN archaea in groundwater ecosystems.</title>
        <authorList>
            <person name="He C.Y."/>
            <person name="Keren R."/>
            <person name="Whittaker M."/>
            <person name="Farag I.F."/>
            <person name="Doudna J."/>
            <person name="Cate J.H.D."/>
            <person name="Banfield J.F."/>
        </authorList>
    </citation>
    <scope>NUCLEOTIDE SEQUENCE</scope>
    <source>
        <strain evidence="1">NC_groundwater_672_Ag_B-0.1um_62_36</strain>
    </source>
</reference>